<evidence type="ECO:0000313" key="2">
    <source>
        <dbReference type="EMBL" id="SYR49530.1"/>
    </source>
</evidence>
<organism evidence="2 3">
    <name type="scientific">Klebsiella pneumoniae</name>
    <dbReference type="NCBI Taxonomy" id="573"/>
    <lineage>
        <taxon>Bacteria</taxon>
        <taxon>Pseudomonadati</taxon>
        <taxon>Pseudomonadota</taxon>
        <taxon>Gammaproteobacteria</taxon>
        <taxon>Enterobacterales</taxon>
        <taxon>Enterobacteriaceae</taxon>
        <taxon>Klebsiella/Raoultella group</taxon>
        <taxon>Klebsiella</taxon>
        <taxon>Klebsiella pneumoniae complex</taxon>
    </lineage>
</organism>
<reference evidence="2 3" key="1">
    <citation type="submission" date="2018-08" db="EMBL/GenBank/DDBJ databases">
        <authorList>
            <consortium name="Pathogen Informatics"/>
        </authorList>
    </citation>
    <scope>NUCLEOTIDE SEQUENCE [LARGE SCALE GENOMIC DNA]</scope>
    <source>
        <strain evidence="2 3">EuSCAPE_HU047</strain>
    </source>
</reference>
<protein>
    <submittedName>
        <fullName evidence="2">Uncharacterized protein</fullName>
    </submittedName>
</protein>
<dbReference type="EMBL" id="ULCI01000171">
    <property type="protein sequence ID" value="SYR49530.1"/>
    <property type="molecule type" value="Genomic_DNA"/>
</dbReference>
<comment type="caution">
    <text evidence="2">The sequence shown here is derived from an EMBL/GenBank/DDBJ whole genome shotgun (WGS) entry which is preliminary data.</text>
</comment>
<keyword evidence="1" id="KW-0812">Transmembrane</keyword>
<accession>A0A8B4VTN7</accession>
<feature type="transmembrane region" description="Helical" evidence="1">
    <location>
        <begin position="6"/>
        <end position="25"/>
    </location>
</feature>
<sequence length="42" mass="4682">MVHDSVAPVMAVLVPAVMLTIWWIVRRIRHAHGDTAAEEKSS</sequence>
<dbReference type="Proteomes" id="UP000258253">
    <property type="component" value="Unassembled WGS sequence"/>
</dbReference>
<proteinExistence type="predicted"/>
<gene>
    <name evidence="2" type="ORF">SAMEA3538828_05331</name>
</gene>
<dbReference type="AlphaFoldDB" id="A0A8B4VTN7"/>
<keyword evidence="1" id="KW-0472">Membrane</keyword>
<keyword evidence="1" id="KW-1133">Transmembrane helix</keyword>
<name>A0A8B4VTN7_KLEPN</name>
<evidence type="ECO:0000313" key="3">
    <source>
        <dbReference type="Proteomes" id="UP000258253"/>
    </source>
</evidence>
<evidence type="ECO:0000256" key="1">
    <source>
        <dbReference type="SAM" id="Phobius"/>
    </source>
</evidence>